<accession>A0A813JDA6</accession>
<gene>
    <name evidence="1" type="ORF">PGLA2088_LOCUS21294</name>
</gene>
<evidence type="ECO:0000313" key="2">
    <source>
        <dbReference type="Proteomes" id="UP000626109"/>
    </source>
</evidence>
<organism evidence="1 2">
    <name type="scientific">Polarella glacialis</name>
    <name type="common">Dinoflagellate</name>
    <dbReference type="NCBI Taxonomy" id="89957"/>
    <lineage>
        <taxon>Eukaryota</taxon>
        <taxon>Sar</taxon>
        <taxon>Alveolata</taxon>
        <taxon>Dinophyceae</taxon>
        <taxon>Suessiales</taxon>
        <taxon>Suessiaceae</taxon>
        <taxon>Polarella</taxon>
    </lineage>
</organism>
<reference evidence="1" key="1">
    <citation type="submission" date="2021-02" db="EMBL/GenBank/DDBJ databases">
        <authorList>
            <person name="Dougan E. K."/>
            <person name="Rhodes N."/>
            <person name="Thang M."/>
            <person name="Chan C."/>
        </authorList>
    </citation>
    <scope>NUCLEOTIDE SEQUENCE</scope>
</reference>
<proteinExistence type="predicted"/>
<sequence>MPKLPFLSMDPYVKAEFAGPSAAEVAELYLFWEGALPYRTVIDTEQGGAVRELLKSFREALADDDFGILKKASLNHSLASNSPGDIERHARVFEQLAALGFRPRNVLDLGAHNGLWTKRIRRVFPESTFFLVEPSRLQLRDLQKILPPKRRVSGVLVGKTSNETVTFYSYVEGHPFSTGQSMFKLKGGFEAPSARRSYQLPVRSLDDLVRERG</sequence>
<dbReference type="EMBL" id="CAJNNW010025757">
    <property type="protein sequence ID" value="CAE8679309.1"/>
    <property type="molecule type" value="Genomic_DNA"/>
</dbReference>
<protein>
    <recommendedName>
        <fullName evidence="3">Methyltransferase FkbM domain-containing protein</fullName>
    </recommendedName>
</protein>
<dbReference type="InterPro" id="IPR029063">
    <property type="entry name" value="SAM-dependent_MTases_sf"/>
</dbReference>
<dbReference type="AlphaFoldDB" id="A0A813JDA6"/>
<dbReference type="Proteomes" id="UP000626109">
    <property type="component" value="Unassembled WGS sequence"/>
</dbReference>
<comment type="caution">
    <text evidence="1">The sequence shown here is derived from an EMBL/GenBank/DDBJ whole genome shotgun (WGS) entry which is preliminary data.</text>
</comment>
<evidence type="ECO:0008006" key="3">
    <source>
        <dbReference type="Google" id="ProtNLM"/>
    </source>
</evidence>
<name>A0A813JDA6_POLGL</name>
<evidence type="ECO:0000313" key="1">
    <source>
        <dbReference type="EMBL" id="CAE8679309.1"/>
    </source>
</evidence>
<dbReference type="Gene3D" id="3.40.50.150">
    <property type="entry name" value="Vaccinia Virus protein VP39"/>
    <property type="match status" value="1"/>
</dbReference>
<dbReference type="SUPFAM" id="SSF53335">
    <property type="entry name" value="S-adenosyl-L-methionine-dependent methyltransferases"/>
    <property type="match status" value="1"/>
</dbReference>